<name>A0A401YUN5_9ACTN</name>
<evidence type="ECO:0000256" key="1">
    <source>
        <dbReference type="SAM" id="MobiDB-lite"/>
    </source>
</evidence>
<comment type="caution">
    <text evidence="2">The sequence shown here is derived from an EMBL/GenBank/DDBJ whole genome shotgun (WGS) entry which is preliminary data.</text>
</comment>
<keyword evidence="3" id="KW-1185">Reference proteome</keyword>
<gene>
    <name evidence="2" type="ORF">EHYA_06039</name>
</gene>
<accession>A0A401YUN5</accession>
<feature type="region of interest" description="Disordered" evidence="1">
    <location>
        <begin position="1"/>
        <end position="24"/>
    </location>
</feature>
<protein>
    <submittedName>
        <fullName evidence="2">Uncharacterized protein</fullName>
    </submittedName>
</protein>
<dbReference type="EMBL" id="BIFH01000027">
    <property type="protein sequence ID" value="GCD98333.1"/>
    <property type="molecule type" value="Genomic_DNA"/>
</dbReference>
<proteinExistence type="predicted"/>
<evidence type="ECO:0000313" key="2">
    <source>
        <dbReference type="EMBL" id="GCD98333.1"/>
    </source>
</evidence>
<evidence type="ECO:0000313" key="3">
    <source>
        <dbReference type="Proteomes" id="UP000286931"/>
    </source>
</evidence>
<reference evidence="2 3" key="1">
    <citation type="submission" date="2018-12" db="EMBL/GenBank/DDBJ databases">
        <title>Draft genome sequence of Embleya hyalina NBRC 13850T.</title>
        <authorList>
            <person name="Komaki H."/>
            <person name="Hosoyama A."/>
            <person name="Kimura A."/>
            <person name="Ichikawa N."/>
            <person name="Tamura T."/>
        </authorList>
    </citation>
    <scope>NUCLEOTIDE SEQUENCE [LARGE SCALE GENOMIC DNA]</scope>
    <source>
        <strain evidence="2 3">NBRC 13850</strain>
    </source>
</reference>
<dbReference type="Proteomes" id="UP000286931">
    <property type="component" value="Unassembled WGS sequence"/>
</dbReference>
<sequence length="80" mass="8787">MVEPSHGRSPGGGFNELPQSSRSEMTLSIRRIDQDGTRELIAHTRVFGSASAPWPWGDGAPRNEPPCACSANCRYLHTDY</sequence>
<organism evidence="2 3">
    <name type="scientific">Embleya hyalina</name>
    <dbReference type="NCBI Taxonomy" id="516124"/>
    <lineage>
        <taxon>Bacteria</taxon>
        <taxon>Bacillati</taxon>
        <taxon>Actinomycetota</taxon>
        <taxon>Actinomycetes</taxon>
        <taxon>Kitasatosporales</taxon>
        <taxon>Streptomycetaceae</taxon>
        <taxon>Embleya</taxon>
    </lineage>
</organism>
<dbReference type="AlphaFoldDB" id="A0A401YUN5"/>